<comment type="caution">
    <text evidence="2">The sequence shown here is derived from an EMBL/GenBank/DDBJ whole genome shotgun (WGS) entry which is preliminary data.</text>
</comment>
<dbReference type="Proteomes" id="UP001266305">
    <property type="component" value="Unassembled WGS sequence"/>
</dbReference>
<keyword evidence="3" id="KW-1185">Reference proteome</keyword>
<evidence type="ECO:0000313" key="2">
    <source>
        <dbReference type="EMBL" id="KAK2109662.1"/>
    </source>
</evidence>
<proteinExistence type="predicted"/>
<feature type="compositionally biased region" description="Polar residues" evidence="1">
    <location>
        <begin position="79"/>
        <end position="92"/>
    </location>
</feature>
<dbReference type="EMBL" id="JASSZA010000005">
    <property type="protein sequence ID" value="KAK2109662.1"/>
    <property type="molecule type" value="Genomic_DNA"/>
</dbReference>
<protein>
    <submittedName>
        <fullName evidence="2">Uncharacterized protein</fullName>
    </submittedName>
</protein>
<evidence type="ECO:0000256" key="1">
    <source>
        <dbReference type="SAM" id="MobiDB-lite"/>
    </source>
</evidence>
<gene>
    <name evidence="2" type="ORF">P7K49_009408</name>
</gene>
<evidence type="ECO:0000313" key="3">
    <source>
        <dbReference type="Proteomes" id="UP001266305"/>
    </source>
</evidence>
<accession>A0ABQ9VK91</accession>
<sequence>MTRLALRGQPGPGLFRRLRAPDRGAPSRPPGSAAWGSVGLRIRAGTLRARTRSDQHGPCRQLGAGGFQSHREANPSPGFKSQHTPPAPSSQRRPGRDPDSVSGARARDRRTQAPTGCAAAIALLPLKGELVSSRRAWTED</sequence>
<feature type="region of interest" description="Disordered" evidence="1">
    <location>
        <begin position="1"/>
        <end position="116"/>
    </location>
</feature>
<name>A0ABQ9VK91_SAGOE</name>
<feature type="compositionally biased region" description="Basic and acidic residues" evidence="1">
    <location>
        <begin position="94"/>
        <end position="111"/>
    </location>
</feature>
<reference evidence="2 3" key="1">
    <citation type="submission" date="2023-05" db="EMBL/GenBank/DDBJ databases">
        <title>B98-5 Cell Line De Novo Hybrid Assembly: An Optical Mapping Approach.</title>
        <authorList>
            <person name="Kananen K."/>
            <person name="Auerbach J.A."/>
            <person name="Kautto E."/>
            <person name="Blachly J.S."/>
        </authorList>
    </citation>
    <scope>NUCLEOTIDE SEQUENCE [LARGE SCALE GENOMIC DNA]</scope>
    <source>
        <strain evidence="2">B95-8</strain>
        <tissue evidence="2">Cell line</tissue>
    </source>
</reference>
<organism evidence="2 3">
    <name type="scientific">Saguinus oedipus</name>
    <name type="common">Cotton-top tamarin</name>
    <name type="synonym">Oedipomidas oedipus</name>
    <dbReference type="NCBI Taxonomy" id="9490"/>
    <lineage>
        <taxon>Eukaryota</taxon>
        <taxon>Metazoa</taxon>
        <taxon>Chordata</taxon>
        <taxon>Craniata</taxon>
        <taxon>Vertebrata</taxon>
        <taxon>Euteleostomi</taxon>
        <taxon>Mammalia</taxon>
        <taxon>Eutheria</taxon>
        <taxon>Euarchontoglires</taxon>
        <taxon>Primates</taxon>
        <taxon>Haplorrhini</taxon>
        <taxon>Platyrrhini</taxon>
        <taxon>Cebidae</taxon>
        <taxon>Callitrichinae</taxon>
        <taxon>Saguinus</taxon>
    </lineage>
</organism>